<organism evidence="1">
    <name type="scientific">marine sediment metagenome</name>
    <dbReference type="NCBI Taxonomy" id="412755"/>
    <lineage>
        <taxon>unclassified sequences</taxon>
        <taxon>metagenomes</taxon>
        <taxon>ecological metagenomes</taxon>
    </lineage>
</organism>
<evidence type="ECO:0000313" key="1">
    <source>
        <dbReference type="EMBL" id="GAG08107.1"/>
    </source>
</evidence>
<dbReference type="AlphaFoldDB" id="X0V9T7"/>
<gene>
    <name evidence="1" type="ORF">S01H1_33060</name>
</gene>
<dbReference type="EMBL" id="BARS01020508">
    <property type="protein sequence ID" value="GAG08107.1"/>
    <property type="molecule type" value="Genomic_DNA"/>
</dbReference>
<reference evidence="1" key="1">
    <citation type="journal article" date="2014" name="Front. Microbiol.">
        <title>High frequency of phylogenetically diverse reductive dehalogenase-homologous genes in deep subseafloor sedimentary metagenomes.</title>
        <authorList>
            <person name="Kawai M."/>
            <person name="Futagami T."/>
            <person name="Toyoda A."/>
            <person name="Takaki Y."/>
            <person name="Nishi S."/>
            <person name="Hori S."/>
            <person name="Arai W."/>
            <person name="Tsubouchi T."/>
            <person name="Morono Y."/>
            <person name="Uchiyama I."/>
            <person name="Ito T."/>
            <person name="Fujiyama A."/>
            <person name="Inagaki F."/>
            <person name="Takami H."/>
        </authorList>
    </citation>
    <scope>NUCLEOTIDE SEQUENCE</scope>
    <source>
        <strain evidence="1">Expedition CK06-06</strain>
    </source>
</reference>
<protein>
    <submittedName>
        <fullName evidence="1">Uncharacterized protein</fullName>
    </submittedName>
</protein>
<comment type="caution">
    <text evidence="1">The sequence shown here is derived from an EMBL/GenBank/DDBJ whole genome shotgun (WGS) entry which is preliminary data.</text>
</comment>
<accession>X0V9T7</accession>
<name>X0V9T7_9ZZZZ</name>
<proteinExistence type="predicted"/>
<sequence length="63" mass="7377">MQNDTFKIDVPIVDFAFMSKVIINGKEKDIGRLTKWSLILEINHFPRIEAVLERPIEKSFESK</sequence>